<keyword evidence="3" id="KW-1185">Reference proteome</keyword>
<dbReference type="EMBL" id="MU128984">
    <property type="protein sequence ID" value="KAF9512644.1"/>
    <property type="molecule type" value="Genomic_DNA"/>
</dbReference>
<reference evidence="2" key="1">
    <citation type="journal article" date="2020" name="Nat. Commun.">
        <title>Large-scale genome sequencing of mycorrhizal fungi provides insights into the early evolution of symbiotic traits.</title>
        <authorList>
            <person name="Miyauchi S."/>
            <person name="Kiss E."/>
            <person name="Kuo A."/>
            <person name="Drula E."/>
            <person name="Kohler A."/>
            <person name="Sanchez-Garcia M."/>
            <person name="Morin E."/>
            <person name="Andreopoulos B."/>
            <person name="Barry K.W."/>
            <person name="Bonito G."/>
            <person name="Buee M."/>
            <person name="Carver A."/>
            <person name="Chen C."/>
            <person name="Cichocki N."/>
            <person name="Clum A."/>
            <person name="Culley D."/>
            <person name="Crous P.W."/>
            <person name="Fauchery L."/>
            <person name="Girlanda M."/>
            <person name="Hayes R.D."/>
            <person name="Keri Z."/>
            <person name="LaButti K."/>
            <person name="Lipzen A."/>
            <person name="Lombard V."/>
            <person name="Magnuson J."/>
            <person name="Maillard F."/>
            <person name="Murat C."/>
            <person name="Nolan M."/>
            <person name="Ohm R.A."/>
            <person name="Pangilinan J."/>
            <person name="Pereira M.F."/>
            <person name="Perotto S."/>
            <person name="Peter M."/>
            <person name="Pfister S."/>
            <person name="Riley R."/>
            <person name="Sitrit Y."/>
            <person name="Stielow J.B."/>
            <person name="Szollosi G."/>
            <person name="Zifcakova L."/>
            <person name="Stursova M."/>
            <person name="Spatafora J.W."/>
            <person name="Tedersoo L."/>
            <person name="Vaario L.M."/>
            <person name="Yamada A."/>
            <person name="Yan M."/>
            <person name="Wang P."/>
            <person name="Xu J."/>
            <person name="Bruns T."/>
            <person name="Baldrian P."/>
            <person name="Vilgalys R."/>
            <person name="Dunand C."/>
            <person name="Henrissat B."/>
            <person name="Grigoriev I.V."/>
            <person name="Hibbett D."/>
            <person name="Nagy L.G."/>
            <person name="Martin F.M."/>
        </authorList>
    </citation>
    <scope>NUCLEOTIDE SEQUENCE</scope>
    <source>
        <strain evidence="2">UP504</strain>
    </source>
</reference>
<dbReference type="Proteomes" id="UP000886523">
    <property type="component" value="Unassembled WGS sequence"/>
</dbReference>
<name>A0A9P6AV83_9AGAM</name>
<evidence type="ECO:0000313" key="3">
    <source>
        <dbReference type="Proteomes" id="UP000886523"/>
    </source>
</evidence>
<feature type="compositionally biased region" description="Basic residues" evidence="1">
    <location>
        <begin position="361"/>
        <end position="373"/>
    </location>
</feature>
<gene>
    <name evidence="2" type="ORF">BS47DRAFT_1345241</name>
</gene>
<accession>A0A9P6AV83</accession>
<evidence type="ECO:0000256" key="1">
    <source>
        <dbReference type="SAM" id="MobiDB-lite"/>
    </source>
</evidence>
<feature type="compositionally biased region" description="Acidic residues" evidence="1">
    <location>
        <begin position="399"/>
        <end position="417"/>
    </location>
</feature>
<protein>
    <submittedName>
        <fullName evidence="2">Uncharacterized protein</fullName>
    </submittedName>
</protein>
<dbReference type="AlphaFoldDB" id="A0A9P6AV83"/>
<comment type="caution">
    <text evidence="2">The sequence shown here is derived from an EMBL/GenBank/DDBJ whole genome shotgun (WGS) entry which is preliminary data.</text>
</comment>
<evidence type="ECO:0000313" key="2">
    <source>
        <dbReference type="EMBL" id="KAF9512644.1"/>
    </source>
</evidence>
<organism evidence="2 3">
    <name type="scientific">Hydnum rufescens UP504</name>
    <dbReference type="NCBI Taxonomy" id="1448309"/>
    <lineage>
        <taxon>Eukaryota</taxon>
        <taxon>Fungi</taxon>
        <taxon>Dikarya</taxon>
        <taxon>Basidiomycota</taxon>
        <taxon>Agaricomycotina</taxon>
        <taxon>Agaricomycetes</taxon>
        <taxon>Cantharellales</taxon>
        <taxon>Hydnaceae</taxon>
        <taxon>Hydnum</taxon>
    </lineage>
</organism>
<feature type="compositionally biased region" description="Polar residues" evidence="1">
    <location>
        <begin position="374"/>
        <end position="397"/>
    </location>
</feature>
<sequence>MKRSAEYGPYPDQDVFTQKHAEIRLDMENLLLYWRGEPNRIASLGHTSTDDRIIMFRGVVNAPTRLLSDDFIERLKEEGASFSGNKVRVMIEGHYWSFHFRAESKDLLLIYSRAEVINKEIYNQPRSYRIISISPRTFDSSRIALERHELIRGVKSVCKANMKEKMKRTVQWLLHELHSCDSFQLQSFRKTEMLLARHAVHMNRWLQKGNKRSHYPERKLFSDWTRTKARTIRTKTREQDIPYILPSIEAWMKSHKWFELLKHVYDHAERGSDPFTLNEEERPRSTSPMEAQPDSDDEEVQSESSELGFEKSRGSSPELGGPVEAHKSRARAVRESSVGMGDAGAAGLPSSPESEIDRQSLKRSIRPRLRGRSPRTSIESLGVQSRSGPASKRSPSIDSEMEVDATVEPNSEPDDMESYLTSLRRSPQYQIACRERLPKNIWNWRAQTVQPNTFRLRWVCPLPSLEFPQLRQCDCLFEVNFHKDEFLPEFKELLSEKSQRYLHSAMEDPSFNELLFFFQHGHNPYQPALADIVRAHNYWHYWQYRVGALGGATAREDDGPELLIKLENATSSEVEYVKQRLDRRAMLYKYEPGTVINLADMLHETFWNVEIPPVRPGSDAL</sequence>
<feature type="region of interest" description="Disordered" evidence="1">
    <location>
        <begin position="271"/>
        <end position="417"/>
    </location>
</feature>
<proteinExistence type="predicted"/>